<feature type="transmembrane region" description="Helical" evidence="10">
    <location>
        <begin position="64"/>
        <end position="82"/>
    </location>
</feature>
<dbReference type="GO" id="GO:0016020">
    <property type="term" value="C:membrane"/>
    <property type="evidence" value="ECO:0007669"/>
    <property type="project" value="UniProtKB-SubCell"/>
</dbReference>
<dbReference type="InterPro" id="IPR038770">
    <property type="entry name" value="Na+/solute_symporter_sf"/>
</dbReference>
<evidence type="ECO:0000256" key="4">
    <source>
        <dbReference type="ARBA" id="ARBA00022692"/>
    </source>
</evidence>
<protein>
    <recommendedName>
        <fullName evidence="11">Cation/H+ exchanger transmembrane domain-containing protein</fullName>
    </recommendedName>
</protein>
<dbReference type="KEGG" id="uma:UMAG_06148"/>
<feature type="transmembrane region" description="Helical" evidence="10">
    <location>
        <begin position="399"/>
        <end position="422"/>
    </location>
</feature>
<dbReference type="GeneID" id="23565835"/>
<feature type="transmembrane region" description="Helical" evidence="10">
    <location>
        <begin position="129"/>
        <end position="150"/>
    </location>
</feature>
<proteinExistence type="predicted"/>
<evidence type="ECO:0000256" key="2">
    <source>
        <dbReference type="ARBA" id="ARBA00022448"/>
    </source>
</evidence>
<feature type="transmembrane region" description="Helical" evidence="10">
    <location>
        <begin position="506"/>
        <end position="527"/>
    </location>
</feature>
<evidence type="ECO:0000256" key="10">
    <source>
        <dbReference type="SAM" id="Phobius"/>
    </source>
</evidence>
<accession>A0A0D1BUI4</accession>
<evidence type="ECO:0000259" key="11">
    <source>
        <dbReference type="Pfam" id="PF00999"/>
    </source>
</evidence>
<dbReference type="GO" id="GO:1902600">
    <property type="term" value="P:proton transmembrane transport"/>
    <property type="evidence" value="ECO:0007669"/>
    <property type="project" value="InterPro"/>
</dbReference>
<keyword evidence="6" id="KW-0915">Sodium</keyword>
<evidence type="ECO:0000256" key="7">
    <source>
        <dbReference type="ARBA" id="ARBA00023065"/>
    </source>
</evidence>
<keyword evidence="2" id="KW-0813">Transport</keyword>
<dbReference type="Gene3D" id="1.20.1530.20">
    <property type="match status" value="3"/>
</dbReference>
<dbReference type="OMA" id="IPFLELW"/>
<sequence length="580" mass="60763">MDALPYTSPPIVTILVLASYLLFLSAFYHAFQKLFSAGILGPLVLGAIYAQPLANILPPDVQSSVLSIGYLGLILLIVQGGLEARMELLSSPKNLVLSVLVGATGVALPVGISMALLPAGFGYGNLESFAIGAALASTSLGTTFAILGSFNSSTPPSSPSSDNMDRHVAGHGIANTRIGTILIGAALLDDVVGLVIIGVISTLGGSALASTQGGLDSIGSWTIARPIVSSCLLLVVSWLISRFALGPLSRQLAAHFSLLQSDQACVQHQRSPSRSTGAVRMLARHMVSLGSHQLVAVTLMISTVLTYSVISEEVGSSLLIGAFCSGAMMKYVYKTFSQSFSKQVATSSRENLEMWSPDHLLSKDTALGTVQSTILVPFFFSSVGSAIPVKSMFQSTTVWRGVIFAGLMAFAKVCAAGWIVLVDLIEQKNAEKAAAKVQGQADAEQVQESNSISAHGASIDMLPVTTGAIAPGQLAAAIVGGSTPDIGRHLEATAPSSKFSAWPASLFLGVALMSRGEIGFIVINMANRGGLLDQQAFNVAIWAIVLNTLAGPISIGMLMRTHHAQSILRQHTDIHKRRWA</sequence>
<dbReference type="InterPro" id="IPR006153">
    <property type="entry name" value="Cation/H_exchanger_TM"/>
</dbReference>
<evidence type="ECO:0000256" key="6">
    <source>
        <dbReference type="ARBA" id="ARBA00023053"/>
    </source>
</evidence>
<feature type="transmembrane region" description="Helical" evidence="10">
    <location>
        <begin position="366"/>
        <end position="387"/>
    </location>
</feature>
<dbReference type="OrthoDB" id="1288932at2759"/>
<dbReference type="GO" id="GO:0015297">
    <property type="term" value="F:antiporter activity"/>
    <property type="evidence" value="ECO:0007669"/>
    <property type="project" value="UniProtKB-KW"/>
</dbReference>
<reference evidence="12 13" key="1">
    <citation type="journal article" date="2006" name="Nature">
        <title>Insights from the genome of the biotrophic fungal plant pathogen Ustilago maydis.</title>
        <authorList>
            <person name="Kamper J."/>
            <person name="Kahmann R."/>
            <person name="Bolker M."/>
            <person name="Ma L.J."/>
            <person name="Brefort T."/>
            <person name="Saville B.J."/>
            <person name="Banuett F."/>
            <person name="Kronstad J.W."/>
            <person name="Gold S.E."/>
            <person name="Muller O."/>
            <person name="Perlin M.H."/>
            <person name="Wosten H.A."/>
            <person name="de Vries R."/>
            <person name="Ruiz-Herrera J."/>
            <person name="Reynaga-Pena C.G."/>
            <person name="Snetselaar K."/>
            <person name="McCann M."/>
            <person name="Perez-Martin J."/>
            <person name="Feldbrugge M."/>
            <person name="Basse C.W."/>
            <person name="Steinberg G."/>
            <person name="Ibeas J.I."/>
            <person name="Holloman W."/>
            <person name="Guzman P."/>
            <person name="Farman M."/>
            <person name="Stajich J.E."/>
            <person name="Sentandreu R."/>
            <person name="Gonzalez-Prieto J.M."/>
            <person name="Kennell J.C."/>
            <person name="Molina L."/>
            <person name="Schirawski J."/>
            <person name="Mendoza-Mendoza A."/>
            <person name="Greilinger D."/>
            <person name="Munch K."/>
            <person name="Rossel N."/>
            <person name="Scherer M."/>
            <person name="Vranes M."/>
            <person name="Ladendorf O."/>
            <person name="Vincon V."/>
            <person name="Fuchs U."/>
            <person name="Sandrock B."/>
            <person name="Meng S."/>
            <person name="Ho E.C."/>
            <person name="Cahill M.J."/>
            <person name="Boyce K.J."/>
            <person name="Klose J."/>
            <person name="Klosterman S.J."/>
            <person name="Deelstra H.J."/>
            <person name="Ortiz-Castellanos L."/>
            <person name="Li W."/>
            <person name="Sanchez-Alonso P."/>
            <person name="Schreier P.H."/>
            <person name="Hauser-Hahn I."/>
            <person name="Vaupel M."/>
            <person name="Koopmann E."/>
            <person name="Friedrich G."/>
            <person name="Voss H."/>
            <person name="Schluter T."/>
            <person name="Margolis J."/>
            <person name="Platt D."/>
            <person name="Swimmer C."/>
            <person name="Gnirke A."/>
            <person name="Chen F."/>
            <person name="Vysotskaia V."/>
            <person name="Mannhaupt G."/>
            <person name="Guldener U."/>
            <person name="Munsterkotter M."/>
            <person name="Haase D."/>
            <person name="Oesterheld M."/>
            <person name="Mewes H.W."/>
            <person name="Mauceli E.W."/>
            <person name="DeCaprio D."/>
            <person name="Wade C.M."/>
            <person name="Butler J."/>
            <person name="Young S."/>
            <person name="Jaffe D.B."/>
            <person name="Calvo S."/>
            <person name="Nusbaum C."/>
            <person name="Galagan J."/>
            <person name="Birren B.W."/>
        </authorList>
    </citation>
    <scope>NUCLEOTIDE SEQUENCE [LARGE SCALE GENOMIC DNA]</scope>
    <source>
        <strain evidence="13">DSM 14603 / FGSC 9021 / UM521</strain>
    </source>
</reference>
<keyword evidence="3" id="KW-0050">Antiport</keyword>
<gene>
    <name evidence="12" type="ORF">UMAG_06148</name>
</gene>
<comment type="subcellular location">
    <subcellularLocation>
        <location evidence="1">Membrane</location>
        <topology evidence="1">Multi-pass membrane protein</topology>
    </subcellularLocation>
</comment>
<keyword evidence="7" id="KW-0406">Ion transport</keyword>
<keyword evidence="5 10" id="KW-1133">Transmembrane helix</keyword>
<dbReference type="EMBL" id="CM003161">
    <property type="protein sequence ID" value="KIS65767.1"/>
    <property type="molecule type" value="Genomic_DNA"/>
</dbReference>
<dbReference type="VEuPathDB" id="FungiDB:UMAG_06148"/>
<evidence type="ECO:0000256" key="9">
    <source>
        <dbReference type="ARBA" id="ARBA00023201"/>
    </source>
</evidence>
<keyword evidence="4 10" id="KW-0812">Transmembrane</keyword>
<keyword evidence="8 10" id="KW-0472">Membrane</keyword>
<keyword evidence="13" id="KW-1185">Reference proteome</keyword>
<dbReference type="InParanoid" id="A0A0D1BUI4"/>
<dbReference type="Pfam" id="PF00999">
    <property type="entry name" value="Na_H_Exchanger"/>
    <property type="match status" value="2"/>
</dbReference>
<dbReference type="Proteomes" id="UP000000561">
    <property type="component" value="Chromosome 22"/>
</dbReference>
<feature type="domain" description="Cation/H+ exchanger transmembrane" evidence="11">
    <location>
        <begin position="290"/>
        <end position="413"/>
    </location>
</feature>
<keyword evidence="9" id="KW-0739">Sodium transport</keyword>
<evidence type="ECO:0000256" key="1">
    <source>
        <dbReference type="ARBA" id="ARBA00004141"/>
    </source>
</evidence>
<dbReference type="AlphaFoldDB" id="A0A0D1BUI4"/>
<evidence type="ECO:0000256" key="5">
    <source>
        <dbReference type="ARBA" id="ARBA00022989"/>
    </source>
</evidence>
<dbReference type="PANTHER" id="PTHR43562">
    <property type="entry name" value="NAPA-TYPE SODIUM/HYDROGEN ANTIPORTER"/>
    <property type="match status" value="1"/>
</dbReference>
<evidence type="ECO:0000256" key="3">
    <source>
        <dbReference type="ARBA" id="ARBA00022449"/>
    </source>
</evidence>
<name>A0A0D1BUI4_MYCMD</name>
<organism evidence="12 13">
    <name type="scientific">Mycosarcoma maydis</name>
    <name type="common">Corn smut fungus</name>
    <name type="synonym">Ustilago maydis</name>
    <dbReference type="NCBI Taxonomy" id="5270"/>
    <lineage>
        <taxon>Eukaryota</taxon>
        <taxon>Fungi</taxon>
        <taxon>Dikarya</taxon>
        <taxon>Basidiomycota</taxon>
        <taxon>Ustilaginomycotina</taxon>
        <taxon>Ustilaginomycetes</taxon>
        <taxon>Ustilaginales</taxon>
        <taxon>Ustilaginaceae</taxon>
        <taxon>Mycosarcoma</taxon>
    </lineage>
</organism>
<feature type="domain" description="Cation/H+ exchanger transmembrane" evidence="11">
    <location>
        <begin position="22"/>
        <end position="243"/>
    </location>
</feature>
<feature type="transmembrane region" description="Helical" evidence="10">
    <location>
        <begin position="34"/>
        <end position="52"/>
    </location>
</feature>
<feature type="transmembrane region" description="Helical" evidence="10">
    <location>
        <begin position="181"/>
        <end position="203"/>
    </location>
</feature>
<dbReference type="PANTHER" id="PTHR43562:SF3">
    <property type="entry name" value="SODIUM ION_PROTON EXCHANGER (EUROFUNG)"/>
    <property type="match status" value="1"/>
</dbReference>
<evidence type="ECO:0000313" key="12">
    <source>
        <dbReference type="EMBL" id="KIS65767.1"/>
    </source>
</evidence>
<evidence type="ECO:0000256" key="8">
    <source>
        <dbReference type="ARBA" id="ARBA00023136"/>
    </source>
</evidence>
<evidence type="ECO:0000313" key="13">
    <source>
        <dbReference type="Proteomes" id="UP000000561"/>
    </source>
</evidence>
<feature type="transmembrane region" description="Helical" evidence="10">
    <location>
        <begin position="223"/>
        <end position="245"/>
    </location>
</feature>
<dbReference type="RefSeq" id="XP_011392529.1">
    <property type="nucleotide sequence ID" value="XM_011394227.1"/>
</dbReference>
<feature type="transmembrane region" description="Helical" evidence="10">
    <location>
        <begin position="6"/>
        <end position="27"/>
    </location>
</feature>
<feature type="transmembrane region" description="Helical" evidence="10">
    <location>
        <begin position="94"/>
        <end position="117"/>
    </location>
</feature>
<dbReference type="GO" id="GO:0006814">
    <property type="term" value="P:sodium ion transport"/>
    <property type="evidence" value="ECO:0007669"/>
    <property type="project" value="UniProtKB-KW"/>
</dbReference>
<dbReference type="eggNOG" id="ENOG502QWRB">
    <property type="taxonomic scope" value="Eukaryota"/>
</dbReference>
<feature type="transmembrane region" description="Helical" evidence="10">
    <location>
        <begin position="539"/>
        <end position="559"/>
    </location>
</feature>
<feature type="transmembrane region" description="Helical" evidence="10">
    <location>
        <begin position="289"/>
        <end position="310"/>
    </location>
</feature>